<sequence length="584" mass="64784">MMMGSGDDREDPNSRTSSTSSYSYSYSSEPLLSKPPPPAAAAAAAAAPPPPPPPAVVLDDEEEASEPSDENQQYPVIGYKQGPRPFQDLPFLILFLLFLLSTFAFGIFSVFHRNPNRSHLSSFTYDPITSSCVHAPNLLFSSSSPSSSPHFLNNLIWTLLATLLLSLPILLSLLSLLRHFTKHLVYASLPFFLIIPLFFDVYWFVACTLSPTCAHAFPLPYRILLLLFILLIIAIFLWIILANWHRIDLTIHILGVASDALASNLALLLLLPSFTLALLICLLPILVFLLFARFNGKIVPHQFTQTQTDCVWKQDAWVPAYYALAIFTMLWSAAAMLEAQVFVISGTIAQWYFSKEDCAPRRGIRRSLSAHFAYLDCCRNAFGPSFGTICFSGLLICIVRVIRATVDAARREDVATGFVNITLRCCVNAFLAAIDFVNKFTINFAAITGDAYCYSAKMTYELLRRNLLSVVFVETVSSRILGGIIFVVSAIYAIAVCAVVKAVSKLGVEAYFVAAIAWALLMVVLGWFVHILDNVIDTVYVCFAIDRDKGEVCKQEVHEVYVRLPVTRHSHSHIASSIRTPLIV</sequence>
<dbReference type="Proteomes" id="UP001419268">
    <property type="component" value="Unassembled WGS sequence"/>
</dbReference>
<evidence type="ECO:0000256" key="4">
    <source>
        <dbReference type="ARBA" id="ARBA00022989"/>
    </source>
</evidence>
<reference evidence="8 9" key="1">
    <citation type="submission" date="2024-01" db="EMBL/GenBank/DDBJ databases">
        <title>Genome assemblies of Stephania.</title>
        <authorList>
            <person name="Yang L."/>
        </authorList>
    </citation>
    <scope>NUCLEOTIDE SEQUENCE [LARGE SCALE GENOMIC DNA]</scope>
    <source>
        <strain evidence="8">JXDWG</strain>
        <tissue evidence="8">Leaf</tissue>
    </source>
</reference>
<accession>A0AAP0NR42</accession>
<feature type="transmembrane region" description="Helical" evidence="6">
    <location>
        <begin position="89"/>
        <end position="111"/>
    </location>
</feature>
<dbReference type="InterPro" id="IPR007603">
    <property type="entry name" value="Choline_transptr-like"/>
</dbReference>
<evidence type="ECO:0000313" key="8">
    <source>
        <dbReference type="EMBL" id="KAK9113261.1"/>
    </source>
</evidence>
<comment type="similarity">
    <text evidence="2 6">Belongs to the CTL (choline transporter-like) family.</text>
</comment>
<feature type="transmembrane region" description="Helical" evidence="6">
    <location>
        <begin position="155"/>
        <end position="177"/>
    </location>
</feature>
<name>A0AAP0NR42_9MAGN</name>
<dbReference type="AlphaFoldDB" id="A0AAP0NR42"/>
<evidence type="ECO:0000313" key="9">
    <source>
        <dbReference type="Proteomes" id="UP001419268"/>
    </source>
</evidence>
<feature type="region of interest" description="Disordered" evidence="7">
    <location>
        <begin position="1"/>
        <end position="76"/>
    </location>
</feature>
<comment type="subcellular location">
    <subcellularLocation>
        <location evidence="6">Cell membrane</location>
        <topology evidence="6">Multi-pass membrane protein</topology>
    </subcellularLocation>
    <subcellularLocation>
        <location evidence="1">Membrane</location>
        <topology evidence="1">Multi-pass membrane protein</topology>
    </subcellularLocation>
</comment>
<dbReference type="PANTHER" id="PTHR12385">
    <property type="entry name" value="CHOLINE TRANSPORTER-LIKE (SLC FAMILY 44)"/>
    <property type="match status" value="1"/>
</dbReference>
<dbReference type="Pfam" id="PF04515">
    <property type="entry name" value="Choline_transpo"/>
    <property type="match status" value="1"/>
</dbReference>
<evidence type="ECO:0000256" key="7">
    <source>
        <dbReference type="SAM" id="MobiDB-lite"/>
    </source>
</evidence>
<dbReference type="PANTHER" id="PTHR12385:SF98">
    <property type="entry name" value="CHOLINE TRANSPORTER-LIKE PROTEIN"/>
    <property type="match status" value="1"/>
</dbReference>
<feature type="transmembrane region" description="Helical" evidence="6">
    <location>
        <begin position="480"/>
        <end position="503"/>
    </location>
</feature>
<protein>
    <recommendedName>
        <fullName evidence="6">Choline transporter-like protein</fullName>
    </recommendedName>
</protein>
<evidence type="ECO:0000256" key="6">
    <source>
        <dbReference type="RuleBase" id="RU368066"/>
    </source>
</evidence>
<evidence type="ECO:0000256" key="3">
    <source>
        <dbReference type="ARBA" id="ARBA00022692"/>
    </source>
</evidence>
<feature type="transmembrane region" description="Helical" evidence="6">
    <location>
        <begin position="184"/>
        <end position="203"/>
    </location>
</feature>
<dbReference type="GO" id="GO:0005886">
    <property type="term" value="C:plasma membrane"/>
    <property type="evidence" value="ECO:0007669"/>
    <property type="project" value="UniProtKB-SubCell"/>
</dbReference>
<feature type="transmembrane region" description="Helical" evidence="6">
    <location>
        <begin position="381"/>
        <end position="402"/>
    </location>
</feature>
<evidence type="ECO:0000256" key="5">
    <source>
        <dbReference type="ARBA" id="ARBA00023136"/>
    </source>
</evidence>
<gene>
    <name evidence="8" type="ORF">Scep_020780</name>
</gene>
<feature type="transmembrane region" description="Helical" evidence="6">
    <location>
        <begin position="223"/>
        <end position="242"/>
    </location>
</feature>
<feature type="transmembrane region" description="Helical" evidence="6">
    <location>
        <begin position="316"/>
        <end position="337"/>
    </location>
</feature>
<feature type="compositionally biased region" description="Low complexity" evidence="7">
    <location>
        <begin position="14"/>
        <end position="28"/>
    </location>
</feature>
<proteinExistence type="inferred from homology"/>
<keyword evidence="3 6" id="KW-0812">Transmembrane</keyword>
<comment type="function">
    <text evidence="6">Choline transporter.</text>
</comment>
<organism evidence="8 9">
    <name type="scientific">Stephania cephalantha</name>
    <dbReference type="NCBI Taxonomy" id="152367"/>
    <lineage>
        <taxon>Eukaryota</taxon>
        <taxon>Viridiplantae</taxon>
        <taxon>Streptophyta</taxon>
        <taxon>Embryophyta</taxon>
        <taxon>Tracheophyta</taxon>
        <taxon>Spermatophyta</taxon>
        <taxon>Magnoliopsida</taxon>
        <taxon>Ranunculales</taxon>
        <taxon>Menispermaceae</taxon>
        <taxon>Menispermoideae</taxon>
        <taxon>Cissampelideae</taxon>
        <taxon>Stephania</taxon>
    </lineage>
</organism>
<comment type="caution">
    <text evidence="8">The sequence shown here is derived from an EMBL/GenBank/DDBJ whole genome shotgun (WGS) entry which is preliminary data.</text>
</comment>
<keyword evidence="5 6" id="KW-0472">Membrane</keyword>
<feature type="transmembrane region" description="Helical" evidence="6">
    <location>
        <begin position="510"/>
        <end position="532"/>
    </location>
</feature>
<keyword evidence="4 6" id="KW-1133">Transmembrane helix</keyword>
<dbReference type="GO" id="GO:0022857">
    <property type="term" value="F:transmembrane transporter activity"/>
    <property type="evidence" value="ECO:0007669"/>
    <property type="project" value="UniProtKB-UniRule"/>
</dbReference>
<evidence type="ECO:0000256" key="1">
    <source>
        <dbReference type="ARBA" id="ARBA00004141"/>
    </source>
</evidence>
<feature type="transmembrane region" description="Helical" evidence="6">
    <location>
        <begin position="276"/>
        <end position="295"/>
    </location>
</feature>
<feature type="transmembrane region" description="Helical" evidence="6">
    <location>
        <begin position="249"/>
        <end position="270"/>
    </location>
</feature>
<feature type="compositionally biased region" description="Acidic residues" evidence="7">
    <location>
        <begin position="58"/>
        <end position="69"/>
    </location>
</feature>
<dbReference type="EMBL" id="JBBNAG010000008">
    <property type="protein sequence ID" value="KAK9113261.1"/>
    <property type="molecule type" value="Genomic_DNA"/>
</dbReference>
<evidence type="ECO:0000256" key="2">
    <source>
        <dbReference type="ARBA" id="ARBA00007168"/>
    </source>
</evidence>
<keyword evidence="9" id="KW-1185">Reference proteome</keyword>